<feature type="chain" id="PRO_5019560623" description="Secreted protein" evidence="1">
    <location>
        <begin position="19"/>
        <end position="172"/>
    </location>
</feature>
<name>A0A426Y4Y7_ENSVE</name>
<evidence type="ECO:0000313" key="3">
    <source>
        <dbReference type="Proteomes" id="UP000287651"/>
    </source>
</evidence>
<dbReference type="EMBL" id="AMZH03014932">
    <property type="protein sequence ID" value="RRT46822.1"/>
    <property type="molecule type" value="Genomic_DNA"/>
</dbReference>
<accession>A0A426Y4Y7</accession>
<organism evidence="2 3">
    <name type="scientific">Ensete ventricosum</name>
    <name type="common">Abyssinian banana</name>
    <name type="synonym">Musa ensete</name>
    <dbReference type="NCBI Taxonomy" id="4639"/>
    <lineage>
        <taxon>Eukaryota</taxon>
        <taxon>Viridiplantae</taxon>
        <taxon>Streptophyta</taxon>
        <taxon>Embryophyta</taxon>
        <taxon>Tracheophyta</taxon>
        <taxon>Spermatophyta</taxon>
        <taxon>Magnoliopsida</taxon>
        <taxon>Liliopsida</taxon>
        <taxon>Zingiberales</taxon>
        <taxon>Musaceae</taxon>
        <taxon>Ensete</taxon>
    </lineage>
</organism>
<dbReference type="Pfam" id="PF10712">
    <property type="entry name" value="NAD-GH"/>
    <property type="match status" value="1"/>
</dbReference>
<evidence type="ECO:0000313" key="2">
    <source>
        <dbReference type="EMBL" id="RRT46822.1"/>
    </source>
</evidence>
<reference evidence="2 3" key="1">
    <citation type="journal article" date="2014" name="Agronomy (Basel)">
        <title>A Draft Genome Sequence for Ensete ventricosum, the Drought-Tolerant Tree Against Hunger.</title>
        <authorList>
            <person name="Harrison J."/>
            <person name="Moore K.A."/>
            <person name="Paszkiewicz K."/>
            <person name="Jones T."/>
            <person name="Grant M."/>
            <person name="Ambacheew D."/>
            <person name="Muzemil S."/>
            <person name="Studholme D.J."/>
        </authorList>
    </citation>
    <scope>NUCLEOTIDE SEQUENCE [LARGE SCALE GENOMIC DNA]</scope>
</reference>
<feature type="signal peptide" evidence="1">
    <location>
        <begin position="1"/>
        <end position="18"/>
    </location>
</feature>
<dbReference type="InterPro" id="IPR019651">
    <property type="entry name" value="Glutamate_DH_NAD-spec"/>
</dbReference>
<comment type="caution">
    <text evidence="2">The sequence shown here is derived from an EMBL/GenBank/DDBJ whole genome shotgun (WGS) entry which is preliminary data.</text>
</comment>
<proteinExistence type="predicted"/>
<gene>
    <name evidence="2" type="ORF">B296_00036620</name>
</gene>
<dbReference type="Proteomes" id="UP000287651">
    <property type="component" value="Unassembled WGS sequence"/>
</dbReference>
<sequence length="172" mass="19663">MLTLLYFVVFCFWHLVTATPQPTYTSLLPRILLLASDHRHPATHRSLQPCVAPILDTSLFAVSSLDFILSIWNLTSVLVHALLDAVYCCIDSVFDVDQSFPILVPLCVQFSFFNHVLDLLLRQPTRRLNSDLLLLSGRLVFGRDYYCSIGIRNLNLRHASGCWWDSHKFKLA</sequence>
<dbReference type="AlphaFoldDB" id="A0A426Y4Y7"/>
<keyword evidence="1" id="KW-0732">Signal</keyword>
<evidence type="ECO:0008006" key="4">
    <source>
        <dbReference type="Google" id="ProtNLM"/>
    </source>
</evidence>
<evidence type="ECO:0000256" key="1">
    <source>
        <dbReference type="SAM" id="SignalP"/>
    </source>
</evidence>
<protein>
    <recommendedName>
        <fullName evidence="4">Secreted protein</fullName>
    </recommendedName>
</protein>